<dbReference type="InterPro" id="IPR013154">
    <property type="entry name" value="ADH-like_N"/>
</dbReference>
<protein>
    <submittedName>
        <fullName evidence="3">NADPH:quinone reductase</fullName>
    </submittedName>
</protein>
<gene>
    <name evidence="3" type="ORF">GCM10009836_36200</name>
</gene>
<evidence type="ECO:0000259" key="2">
    <source>
        <dbReference type="SMART" id="SM00829"/>
    </source>
</evidence>
<dbReference type="Gene3D" id="3.40.50.720">
    <property type="entry name" value="NAD(P)-binding Rossmann-like Domain"/>
    <property type="match status" value="1"/>
</dbReference>
<dbReference type="SUPFAM" id="SSF51735">
    <property type="entry name" value="NAD(P)-binding Rossmann-fold domains"/>
    <property type="match status" value="1"/>
</dbReference>
<dbReference type="InterPro" id="IPR020843">
    <property type="entry name" value="ER"/>
</dbReference>
<sequence length="333" mass="34481">MAYRRFSDVHEIRRPVPEPGDGEVRVRIGVAGINPADWKNRLRYTGHAPVVPLQDGAGVIDAVGPGIDASRVGERVWLWETARQRCGGSAQEFSIVPTENAVQLPDGVGLEVGACLGVPAVTAHRCLTVAERGPDRLTPGSLAGQTVLVAGGAGAVGHAAIQLARWGGATVITTVSTPDKAALAEAAGAHHVVHRRDGDAGSVVRQLAPTGVNIAVELAPDHNTELDLGVLAPGGTVAVYAGRAANTFSLEISGPMMLNARWQFVSIFTMPPAAKRCAVDAITLALDAGVLDVGRSAGLPLHRHPLSDLGRAFEAVKQGAIGKVLVDVCPALT</sequence>
<proteinExistence type="predicted"/>
<dbReference type="Proteomes" id="UP001500449">
    <property type="component" value="Unassembled WGS sequence"/>
</dbReference>
<dbReference type="EMBL" id="BAAAQK010000009">
    <property type="protein sequence ID" value="GAA1852887.1"/>
    <property type="molecule type" value="Genomic_DNA"/>
</dbReference>
<organism evidence="3 4">
    <name type="scientific">Pseudonocardia ailaonensis</name>
    <dbReference type="NCBI Taxonomy" id="367279"/>
    <lineage>
        <taxon>Bacteria</taxon>
        <taxon>Bacillati</taxon>
        <taxon>Actinomycetota</taxon>
        <taxon>Actinomycetes</taxon>
        <taxon>Pseudonocardiales</taxon>
        <taxon>Pseudonocardiaceae</taxon>
        <taxon>Pseudonocardia</taxon>
    </lineage>
</organism>
<comment type="caution">
    <text evidence="3">The sequence shown here is derived from an EMBL/GenBank/DDBJ whole genome shotgun (WGS) entry which is preliminary data.</text>
</comment>
<evidence type="ECO:0000256" key="1">
    <source>
        <dbReference type="ARBA" id="ARBA00022857"/>
    </source>
</evidence>
<reference evidence="3 4" key="1">
    <citation type="journal article" date="2019" name="Int. J. Syst. Evol. Microbiol.">
        <title>The Global Catalogue of Microorganisms (GCM) 10K type strain sequencing project: providing services to taxonomists for standard genome sequencing and annotation.</title>
        <authorList>
            <consortium name="The Broad Institute Genomics Platform"/>
            <consortium name="The Broad Institute Genome Sequencing Center for Infectious Disease"/>
            <person name="Wu L."/>
            <person name="Ma J."/>
        </authorList>
    </citation>
    <scope>NUCLEOTIDE SEQUENCE [LARGE SCALE GENOMIC DNA]</scope>
    <source>
        <strain evidence="3 4">JCM 16009</strain>
    </source>
</reference>
<keyword evidence="1" id="KW-0521">NADP</keyword>
<dbReference type="InterPro" id="IPR051603">
    <property type="entry name" value="Zinc-ADH_QOR/CCCR"/>
</dbReference>
<evidence type="ECO:0000313" key="4">
    <source>
        <dbReference type="Proteomes" id="UP001500449"/>
    </source>
</evidence>
<keyword evidence="4" id="KW-1185">Reference proteome</keyword>
<dbReference type="PANTHER" id="PTHR44154">
    <property type="entry name" value="QUINONE OXIDOREDUCTASE"/>
    <property type="match status" value="1"/>
</dbReference>
<dbReference type="CDD" id="cd08253">
    <property type="entry name" value="zeta_crystallin"/>
    <property type="match status" value="1"/>
</dbReference>
<dbReference type="Gene3D" id="3.90.180.10">
    <property type="entry name" value="Medium-chain alcohol dehydrogenases, catalytic domain"/>
    <property type="match status" value="1"/>
</dbReference>
<dbReference type="InterPro" id="IPR011032">
    <property type="entry name" value="GroES-like_sf"/>
</dbReference>
<name>A0ABN2N5K5_9PSEU</name>
<dbReference type="RefSeq" id="WP_344418110.1">
    <property type="nucleotide sequence ID" value="NZ_BAAAQK010000009.1"/>
</dbReference>
<dbReference type="InterPro" id="IPR036291">
    <property type="entry name" value="NAD(P)-bd_dom_sf"/>
</dbReference>
<dbReference type="PANTHER" id="PTHR44154:SF1">
    <property type="entry name" value="QUINONE OXIDOREDUCTASE"/>
    <property type="match status" value="1"/>
</dbReference>
<evidence type="ECO:0000313" key="3">
    <source>
        <dbReference type="EMBL" id="GAA1852887.1"/>
    </source>
</evidence>
<dbReference type="SMART" id="SM00829">
    <property type="entry name" value="PKS_ER"/>
    <property type="match status" value="1"/>
</dbReference>
<dbReference type="Pfam" id="PF00107">
    <property type="entry name" value="ADH_zinc_N"/>
    <property type="match status" value="1"/>
</dbReference>
<dbReference type="InterPro" id="IPR013149">
    <property type="entry name" value="ADH-like_C"/>
</dbReference>
<feature type="domain" description="Enoyl reductase (ER)" evidence="2">
    <location>
        <begin position="4"/>
        <end position="326"/>
    </location>
</feature>
<dbReference type="Pfam" id="PF08240">
    <property type="entry name" value="ADH_N"/>
    <property type="match status" value="1"/>
</dbReference>
<dbReference type="SUPFAM" id="SSF50129">
    <property type="entry name" value="GroES-like"/>
    <property type="match status" value="1"/>
</dbReference>
<accession>A0ABN2N5K5</accession>